<evidence type="ECO:0000313" key="2">
    <source>
        <dbReference type="EMBL" id="SEI66366.1"/>
    </source>
</evidence>
<accession>A0A1H6SHJ4</accession>
<evidence type="ECO:0000313" key="3">
    <source>
        <dbReference type="Proteomes" id="UP000199420"/>
    </source>
</evidence>
<proteinExistence type="predicted"/>
<organism evidence="2 3">
    <name type="scientific">Frateuria terrea</name>
    <dbReference type="NCBI Taxonomy" id="529704"/>
    <lineage>
        <taxon>Bacteria</taxon>
        <taxon>Pseudomonadati</taxon>
        <taxon>Pseudomonadota</taxon>
        <taxon>Gammaproteobacteria</taxon>
        <taxon>Lysobacterales</taxon>
        <taxon>Rhodanobacteraceae</taxon>
        <taxon>Frateuria</taxon>
    </lineage>
</organism>
<keyword evidence="1" id="KW-0472">Membrane</keyword>
<dbReference type="RefSeq" id="WP_091335060.1">
    <property type="nucleotide sequence ID" value="NZ_FNYC01000002.1"/>
</dbReference>
<dbReference type="EMBL" id="FNYC01000002">
    <property type="protein sequence ID" value="SEI66366.1"/>
    <property type="molecule type" value="Genomic_DNA"/>
</dbReference>
<sequence>MLNSLASGRRLALRIVMSQVVVAALVGLVFLMQGRREALAALAGALVVALGNALLGARAFAGMHGAGVALGRLLVGMILKWIAVIGGMGVILIKLKLPPLAAITGLAAAYAVHLLAFRFKG</sequence>
<keyword evidence="3" id="KW-1185">Reference proteome</keyword>
<reference evidence="2 3" key="1">
    <citation type="submission" date="2016-10" db="EMBL/GenBank/DDBJ databases">
        <authorList>
            <person name="de Groot N.N."/>
        </authorList>
    </citation>
    <scope>NUCLEOTIDE SEQUENCE [LARGE SCALE GENOMIC DNA]</scope>
    <source>
        <strain evidence="2 3">DSM 26515</strain>
    </source>
</reference>
<feature type="transmembrane region" description="Helical" evidence="1">
    <location>
        <begin position="38"/>
        <end position="61"/>
    </location>
</feature>
<keyword evidence="1" id="KW-0812">Transmembrane</keyword>
<feature type="transmembrane region" description="Helical" evidence="1">
    <location>
        <begin position="12"/>
        <end position="32"/>
    </location>
</feature>
<dbReference type="STRING" id="529704.SAMN02927913_1296"/>
<gene>
    <name evidence="2" type="ORF">SAMN04487997_1381</name>
</gene>
<keyword evidence="1" id="KW-1133">Transmembrane helix</keyword>
<feature type="transmembrane region" description="Helical" evidence="1">
    <location>
        <begin position="99"/>
        <end position="117"/>
    </location>
</feature>
<name>A0A1H6SHJ4_9GAMM</name>
<feature type="transmembrane region" description="Helical" evidence="1">
    <location>
        <begin position="73"/>
        <end position="93"/>
    </location>
</feature>
<dbReference type="Proteomes" id="UP000199420">
    <property type="component" value="Unassembled WGS sequence"/>
</dbReference>
<dbReference type="AlphaFoldDB" id="A0A1H6SHJ4"/>
<protein>
    <submittedName>
        <fullName evidence="2">ATP synthase I chain</fullName>
    </submittedName>
</protein>
<evidence type="ECO:0000256" key="1">
    <source>
        <dbReference type="SAM" id="Phobius"/>
    </source>
</evidence>